<dbReference type="InterPro" id="IPR000718">
    <property type="entry name" value="Peptidase_M13"/>
</dbReference>
<evidence type="ECO:0000256" key="2">
    <source>
        <dbReference type="ARBA" id="ARBA00022670"/>
    </source>
</evidence>
<keyword evidence="4" id="KW-0378">Hydrolase</keyword>
<comment type="cofactor">
    <cofactor evidence="1">
        <name>Zn(2+)</name>
        <dbReference type="ChEBI" id="CHEBI:29105"/>
    </cofactor>
</comment>
<dbReference type="Pfam" id="PF25508">
    <property type="entry name" value="TRPM2"/>
    <property type="match status" value="1"/>
</dbReference>
<protein>
    <submittedName>
        <fullName evidence="13">Uncharacterized protein</fullName>
    </submittedName>
</protein>
<dbReference type="Pfam" id="PF05649">
    <property type="entry name" value="Peptidase_M13_N"/>
    <property type="match status" value="1"/>
</dbReference>
<dbReference type="InterPro" id="IPR018497">
    <property type="entry name" value="Peptidase_M13_C"/>
</dbReference>
<evidence type="ECO:0000256" key="4">
    <source>
        <dbReference type="ARBA" id="ARBA00022801"/>
    </source>
</evidence>
<dbReference type="GO" id="GO:0005886">
    <property type="term" value="C:plasma membrane"/>
    <property type="evidence" value="ECO:0007669"/>
    <property type="project" value="TreeGrafter"/>
</dbReference>
<dbReference type="GO" id="GO:0046872">
    <property type="term" value="F:metal ion binding"/>
    <property type="evidence" value="ECO:0007669"/>
    <property type="project" value="UniProtKB-KW"/>
</dbReference>
<dbReference type="InterPro" id="IPR042089">
    <property type="entry name" value="Peptidase_M13_dom_2"/>
</dbReference>
<gene>
    <name evidence="13" type="ORF">XAT740_LOCUS29354</name>
</gene>
<dbReference type="Gene3D" id="3.40.390.10">
    <property type="entry name" value="Collagenase (Catalytic Domain)"/>
    <property type="match status" value="1"/>
</dbReference>
<dbReference type="SUPFAM" id="SSF55486">
    <property type="entry name" value="Metalloproteases ('zincins'), catalytic domain"/>
    <property type="match status" value="1"/>
</dbReference>
<feature type="domain" description="Peptidase M13 N-terminal" evidence="10">
    <location>
        <begin position="103"/>
        <end position="491"/>
    </location>
</feature>
<evidence type="ECO:0000259" key="10">
    <source>
        <dbReference type="Pfam" id="PF05649"/>
    </source>
</evidence>
<feature type="domain" description="TRPM SLOG" evidence="11">
    <location>
        <begin position="832"/>
        <end position="1058"/>
    </location>
</feature>
<feature type="transmembrane region" description="Helical" evidence="8">
    <location>
        <begin position="1634"/>
        <end position="1651"/>
    </location>
</feature>
<keyword evidence="8" id="KW-0812">Transmembrane</keyword>
<dbReference type="Pfam" id="PF01431">
    <property type="entry name" value="Peptidase_M13"/>
    <property type="match status" value="1"/>
</dbReference>
<keyword evidence="8" id="KW-1133">Transmembrane helix</keyword>
<keyword evidence="14" id="KW-1185">Reference proteome</keyword>
<dbReference type="InterPro" id="IPR057366">
    <property type="entry name" value="TRPM-like"/>
</dbReference>
<organism evidence="13 14">
    <name type="scientific">Adineta ricciae</name>
    <name type="common">Rotifer</name>
    <dbReference type="NCBI Taxonomy" id="249248"/>
    <lineage>
        <taxon>Eukaryota</taxon>
        <taxon>Metazoa</taxon>
        <taxon>Spiralia</taxon>
        <taxon>Gnathifera</taxon>
        <taxon>Rotifera</taxon>
        <taxon>Eurotatoria</taxon>
        <taxon>Bdelloidea</taxon>
        <taxon>Adinetida</taxon>
        <taxon>Adinetidae</taxon>
        <taxon>Adineta</taxon>
    </lineage>
</organism>
<dbReference type="InterPro" id="IPR041491">
    <property type="entry name" value="TRPM_SLOG"/>
</dbReference>
<feature type="transmembrane region" description="Helical" evidence="8">
    <location>
        <begin position="1528"/>
        <end position="1548"/>
    </location>
</feature>
<evidence type="ECO:0000256" key="8">
    <source>
        <dbReference type="SAM" id="Phobius"/>
    </source>
</evidence>
<evidence type="ECO:0000256" key="6">
    <source>
        <dbReference type="ARBA" id="ARBA00023049"/>
    </source>
</evidence>
<evidence type="ECO:0000256" key="5">
    <source>
        <dbReference type="ARBA" id="ARBA00022833"/>
    </source>
</evidence>
<reference evidence="13" key="1">
    <citation type="submission" date="2021-02" db="EMBL/GenBank/DDBJ databases">
        <authorList>
            <person name="Nowell W R."/>
        </authorList>
    </citation>
    <scope>NUCLEOTIDE SEQUENCE</scope>
</reference>
<keyword evidence="3" id="KW-0479">Metal-binding</keyword>
<feature type="transmembrane region" description="Helical" evidence="8">
    <location>
        <begin position="1878"/>
        <end position="1896"/>
    </location>
</feature>
<dbReference type="GO" id="GO:0004222">
    <property type="term" value="F:metalloendopeptidase activity"/>
    <property type="evidence" value="ECO:0007669"/>
    <property type="project" value="InterPro"/>
</dbReference>
<evidence type="ECO:0000259" key="11">
    <source>
        <dbReference type="Pfam" id="PF18139"/>
    </source>
</evidence>
<dbReference type="PRINTS" id="PR00786">
    <property type="entry name" value="NEPRILYSIN"/>
</dbReference>
<dbReference type="Pfam" id="PF18139">
    <property type="entry name" value="LSDAT_euk"/>
    <property type="match status" value="1"/>
</dbReference>
<accession>A0A815EER3</accession>
<dbReference type="Proteomes" id="UP000663828">
    <property type="component" value="Unassembled WGS sequence"/>
</dbReference>
<keyword evidence="2" id="KW-0645">Protease</keyword>
<feature type="transmembrane region" description="Helical" evidence="8">
    <location>
        <begin position="1603"/>
        <end position="1622"/>
    </location>
</feature>
<dbReference type="CDD" id="cd08662">
    <property type="entry name" value="M13"/>
    <property type="match status" value="1"/>
</dbReference>
<feature type="transmembrane region" description="Helical" evidence="8">
    <location>
        <begin position="1825"/>
        <end position="1846"/>
    </location>
</feature>
<dbReference type="InterPro" id="IPR024079">
    <property type="entry name" value="MetalloPept_cat_dom_sf"/>
</dbReference>
<feature type="transmembrane region" description="Helical" evidence="8">
    <location>
        <begin position="1753"/>
        <end position="1771"/>
    </location>
</feature>
<dbReference type="Gene3D" id="1.10.1380.10">
    <property type="entry name" value="Neutral endopeptidase , domain2"/>
    <property type="match status" value="1"/>
</dbReference>
<keyword evidence="5" id="KW-0862">Zinc</keyword>
<feature type="region of interest" description="Disordered" evidence="7">
    <location>
        <begin position="52"/>
        <end position="71"/>
    </location>
</feature>
<comment type="caution">
    <text evidence="13">The sequence shown here is derived from an EMBL/GenBank/DDBJ whole genome shotgun (WGS) entry which is preliminary data.</text>
</comment>
<name>A0A815EER3_ADIRI</name>
<dbReference type="InterPro" id="IPR008753">
    <property type="entry name" value="Peptidase_M13_N"/>
</dbReference>
<evidence type="ECO:0000256" key="7">
    <source>
        <dbReference type="SAM" id="MobiDB-lite"/>
    </source>
</evidence>
<sequence length="2002" mass="230746">MQNESINTRSPLLLADRHPRNYNRWLLLLILLLLISSITLGILFGLEKSKTTPTPVPTTTTTTSTPVPTTTSAPPPAVDLCLTPYCVKAADYLLDSIDETFNPCEDFYHFACGSWLKTARIPEESGVQNIFNLLDTELDGNLIDLLSSNTTDTTAAVAHARTLYASCINEAQIEHEGVAAVMDIVNNEFGGWPILHGTAWNETTFNLTELLLQLRKYDDAIIFSVTTATNQENSSVYDIEIAQGSLGLQETEYYNNETAITEAYRQFIRDLAAALSNDTSAITNDARDMFLFEKSIAQYHWSAGEQILRDNETVRTTVADLSKALQSSFDFTNYITEAYLIGNVTLLPTDLVTVSEVAYLLNVSTVLHQTPPRILQNYLVWRFLMNRAIYMPQHIRSTREQFDRVFKGTSAEPARSTVCTDYVNNNMGFAVSRLYVKKYFDDDARNQSKDLIKNIRAAMITMLENATWMDADSKAKAVDKAQAIYENIGYPDYVASDNTTQLEKMYAEYVFNSSFIDNVLQMQRVKAREDFRTLRETVDHRAWGDLPPTIVNAFYEPSTNAISFPAAILQMPYFNKLAPKYLNYGGIGMVIGHEITHGFDDDGRQYDKNGNRHPWWTNTTIEQFNERKQCIIEQYSNYTVEQIHKNLNGDQTQGENIADNGGIKSSFYAYQAWAKENPNVDKRLPGLNKYSQEQMFFIGYAHGWCAKFTDAYALNRVLTDVHSIPQFRVLGPLSNFVEFDRVFNCTPGQGNSRVKKCANPAQYDEAFETVPINCRRCVVFSPDHSDEPLCHCNRMRRDHPTISSNPHQPWRIDTHTERVFTKEQGVSLVNGALYVRCDIETDPTVIKGILLDIWQMPIPALLMQITGGHKYFKLRGNMQVAFLDDLVRFISKSNTWLFTNAANVGIVHLIGQTIRKRRLTKPLHKTVAIGVCNYGFIKNINDFQRLEVEKSFEETMVTEDQNPSNLNQGRSGGQRLEMNHTHFIFLDDGTIRRFETGDYRTRLAKTIATRETTQALPIPIVTLLFEGGEDSVRSIYNDLRRNIPVIIINNTGRIADFFVRWLARTQEMDLDANWTVPLDIDREIFVQQNSISSPLPTDESNQHRLSKKFEKYLSAMTDELVQAVNGIDRDRSTKVIKTDALKKINPDILLMVLYCLQPTVRAKISIFNVNKGETLPDTILRSICKSVIIKTHQKPRSDKTERSIAYLDYLLELAIDWDCINTARELIVQDLLDNIYNKKAIFLRALTKQRHRFIQYFIHLGFKIDEIFFHPKSNPFAAREHSKSNKRYDEFISLLYTNEAINREDWMLRNIFKTTNDKNRRIISSTDDLNKLFQKVIGSYVKSLYYDSQIEEQEDRMGVKRFTNIISPAHDIEQGQLIGTDASYKQLAKDYIIRDLFLWSIVMNHMELAKVFLAHMKDRICGALIATEILSHLRDNSSDSVYGDKKVRLTLWINYFEQYAIDCMDLCFENDPNMAQLLTVQRVEMFGDVTCLQVADDANSKRFASHPCCRQAENSIWYDKLHSDQFHLRYYIGQLIGTWTLGLLAPIFTRFRTINQTQLPTEPTLQSYGINYCDPYAINHFEGKFIQTIYQIWKFHQSLHIKFTYHHVQYMTFLFLFSYVLLFHFDPLLTDQSTIHPTEMLVIVAVTCMLIEEIRIGQMLQLLSVFFQATVHDFVRFVLHRFNSAICCCWGLNDVPDSEVKFDIVLYEISMCIMNRIIMGYDLWLWWMRSLQFIIVNPYLGPHLVSIGKMLKNLSFFAILIAIVMTAYGVASRSMAFYGTFEFNGREILRSVLYPVYYLLYTNLSGELSGLDEAANAITSIATHVLLAFHMLLINVLLVNLLIAMFNKSFQDVQSIQSDIWNYQQYVVVREYFDRPPLFLPFSTIFDIIAIVKMLYHWYLRVRYNYANPLQRVFKVIAVRPELELAWQEFESASTYAYAQREALVKVDQTIINKNSTLQESREDRSANNVRKNSDTIIQLRNEFRAAIRDLRNDIQLIVKQK</sequence>
<keyword evidence="6" id="KW-0482">Metalloprotease</keyword>
<feature type="domain" description="Peptidase M13 C-terminal" evidence="9">
    <location>
        <begin position="552"/>
        <end position="754"/>
    </location>
</feature>
<feature type="transmembrane region" description="Helical" evidence="8">
    <location>
        <begin position="1723"/>
        <end position="1741"/>
    </location>
</feature>
<dbReference type="GO" id="GO:0016485">
    <property type="term" value="P:protein processing"/>
    <property type="evidence" value="ECO:0007669"/>
    <property type="project" value="TreeGrafter"/>
</dbReference>
<evidence type="ECO:0000313" key="14">
    <source>
        <dbReference type="Proteomes" id="UP000663828"/>
    </source>
</evidence>
<evidence type="ECO:0000259" key="12">
    <source>
        <dbReference type="Pfam" id="PF25508"/>
    </source>
</evidence>
<evidence type="ECO:0000313" key="13">
    <source>
        <dbReference type="EMBL" id="CAF1310444.1"/>
    </source>
</evidence>
<evidence type="ECO:0000256" key="3">
    <source>
        <dbReference type="ARBA" id="ARBA00022723"/>
    </source>
</evidence>
<evidence type="ECO:0000259" key="9">
    <source>
        <dbReference type="Pfam" id="PF01431"/>
    </source>
</evidence>
<feature type="domain" description="TRPM-like" evidence="12">
    <location>
        <begin position="1319"/>
        <end position="1506"/>
    </location>
</feature>
<dbReference type="PANTHER" id="PTHR11733:SF133">
    <property type="entry name" value="PHOSPHATE-REGULATING NEUTRAL ENDOPEPTIDASE PHEX"/>
    <property type="match status" value="1"/>
</dbReference>
<evidence type="ECO:0000256" key="1">
    <source>
        <dbReference type="ARBA" id="ARBA00001947"/>
    </source>
</evidence>
<proteinExistence type="predicted"/>
<keyword evidence="8" id="KW-0472">Membrane</keyword>
<dbReference type="PANTHER" id="PTHR11733">
    <property type="entry name" value="ZINC METALLOPROTEASE FAMILY M13 NEPRILYSIN-RELATED"/>
    <property type="match status" value="1"/>
</dbReference>
<dbReference type="EMBL" id="CAJNOR010002554">
    <property type="protein sequence ID" value="CAF1310444.1"/>
    <property type="molecule type" value="Genomic_DNA"/>
</dbReference>
<dbReference type="PROSITE" id="PS51885">
    <property type="entry name" value="NEPRILYSIN"/>
    <property type="match status" value="1"/>
</dbReference>
<feature type="transmembrane region" description="Helical" evidence="8">
    <location>
        <begin position="25"/>
        <end position="46"/>
    </location>
</feature>